<keyword evidence="1" id="KW-0472">Membrane</keyword>
<feature type="transmembrane region" description="Helical" evidence="1">
    <location>
        <begin position="25"/>
        <end position="47"/>
    </location>
</feature>
<protein>
    <submittedName>
        <fullName evidence="2">SH3 domain-containing protein</fullName>
    </submittedName>
</protein>
<keyword evidence="1" id="KW-0812">Transmembrane</keyword>
<keyword evidence="1" id="KW-1133">Transmembrane helix</keyword>
<sequence>MPAKIDPRDWERLFNRRRRRGPLSILLRALVGGLLVLGLIGVAPLIMNQIKLARVTTAQTQIALQTREARATIQQAATQSAI</sequence>
<proteinExistence type="predicted"/>
<comment type="caution">
    <text evidence="2">The sequence shown here is derived from an EMBL/GenBank/DDBJ whole genome shotgun (WGS) entry which is preliminary data.</text>
</comment>
<gene>
    <name evidence="2" type="ORF">C0184_08930</name>
</gene>
<feature type="non-terminal residue" evidence="2">
    <location>
        <position position="82"/>
    </location>
</feature>
<organism evidence="2 3">
    <name type="scientific">Chloroflexus aggregans</name>
    <dbReference type="NCBI Taxonomy" id="152260"/>
    <lineage>
        <taxon>Bacteria</taxon>
        <taxon>Bacillati</taxon>
        <taxon>Chloroflexota</taxon>
        <taxon>Chloroflexia</taxon>
        <taxon>Chloroflexales</taxon>
        <taxon>Chloroflexineae</taxon>
        <taxon>Chloroflexaceae</taxon>
        <taxon>Chloroflexus</taxon>
    </lineage>
</organism>
<evidence type="ECO:0000313" key="3">
    <source>
        <dbReference type="Proteomes" id="UP000243376"/>
    </source>
</evidence>
<name>A0A2J6X415_9CHLR</name>
<dbReference type="AlphaFoldDB" id="A0A2J6X415"/>
<accession>A0A2J6X415</accession>
<dbReference type="EMBL" id="PNIQ01000592">
    <property type="protein sequence ID" value="PMP80967.1"/>
    <property type="molecule type" value="Genomic_DNA"/>
</dbReference>
<reference evidence="2 3" key="1">
    <citation type="submission" date="2018-01" db="EMBL/GenBank/DDBJ databases">
        <title>Metagenomic assembled genomes from two thermal pools in the Uzon Caldera, Kamchatka, Russia.</title>
        <authorList>
            <person name="Wilkins L."/>
            <person name="Ettinger C."/>
        </authorList>
    </citation>
    <scope>NUCLEOTIDE SEQUENCE [LARGE SCALE GENOMIC DNA]</scope>
    <source>
        <strain evidence="2">ZAV-02</strain>
    </source>
</reference>
<evidence type="ECO:0000256" key="1">
    <source>
        <dbReference type="SAM" id="Phobius"/>
    </source>
</evidence>
<evidence type="ECO:0000313" key="2">
    <source>
        <dbReference type="EMBL" id="PMP80967.1"/>
    </source>
</evidence>
<dbReference type="Proteomes" id="UP000243376">
    <property type="component" value="Unassembled WGS sequence"/>
</dbReference>